<name>A0ABM7CI13_9FLAO</name>
<accession>A0ABM7CI13</accession>
<organism evidence="1 2">
    <name type="scientific">Tenacibaculum mesophilum</name>
    <dbReference type="NCBI Taxonomy" id="104268"/>
    <lineage>
        <taxon>Bacteria</taxon>
        <taxon>Pseudomonadati</taxon>
        <taxon>Bacteroidota</taxon>
        <taxon>Flavobacteriia</taxon>
        <taxon>Flavobacteriales</taxon>
        <taxon>Flavobacteriaceae</taxon>
        <taxon>Tenacibaculum</taxon>
    </lineage>
</organism>
<gene>
    <name evidence="1" type="ORF">D6200_13120</name>
</gene>
<protein>
    <submittedName>
        <fullName evidence="1">Uncharacterized protein</fullName>
    </submittedName>
</protein>
<keyword evidence="2" id="KW-1185">Reference proteome</keyword>
<dbReference type="RefSeq" id="WP_073181994.1">
    <property type="nucleotide sequence ID" value="NZ_CP032544.1"/>
</dbReference>
<dbReference type="Proteomes" id="UP000269693">
    <property type="component" value="Chromosome"/>
</dbReference>
<evidence type="ECO:0000313" key="1">
    <source>
        <dbReference type="EMBL" id="AZJ33454.1"/>
    </source>
</evidence>
<evidence type="ECO:0000313" key="2">
    <source>
        <dbReference type="Proteomes" id="UP000269693"/>
    </source>
</evidence>
<dbReference type="EMBL" id="CP032544">
    <property type="protein sequence ID" value="AZJ33454.1"/>
    <property type="molecule type" value="Genomic_DNA"/>
</dbReference>
<sequence length="105" mass="12294">MKTNRRSDLYTSIANYYKEFRENYPHDIANNLTQHKFISQYIEAMAYSLSAYDNHQQSMDYYIAMSWGGLESSDAYKKLPNKTAIQKIINNERYAKSDAKSTKCP</sequence>
<proteinExistence type="predicted"/>
<reference evidence="1 2" key="1">
    <citation type="submission" date="2018-09" db="EMBL/GenBank/DDBJ databases">
        <title>Insights into the microbiota of Asian seabass (Lates calcarifer) with tenacibaculosis symptoms and description of sp. nov. Tenacibaculum singaporense.</title>
        <authorList>
            <person name="Miyake S."/>
            <person name="Soh M."/>
            <person name="Azman M.N."/>
            <person name="Ngoh S.Y."/>
            <person name="Orban L."/>
            <person name="Seedorf H."/>
        </authorList>
    </citation>
    <scope>NUCLEOTIDE SEQUENCE [LARGE SCALE GENOMIC DNA]</scope>
    <source>
        <strain evidence="1 2">DSM 13764</strain>
    </source>
</reference>